<dbReference type="Pfam" id="PF04542">
    <property type="entry name" value="Sigma70_r2"/>
    <property type="match status" value="1"/>
</dbReference>
<dbReference type="SUPFAM" id="SSF88659">
    <property type="entry name" value="Sigma3 and sigma4 domains of RNA polymerase sigma factors"/>
    <property type="match status" value="1"/>
</dbReference>
<evidence type="ECO:0000256" key="2">
    <source>
        <dbReference type="ARBA" id="ARBA00023015"/>
    </source>
</evidence>
<feature type="domain" description="RNA polymerase sigma-70 region 2" evidence="5">
    <location>
        <begin position="22"/>
        <end position="87"/>
    </location>
</feature>
<dbReference type="Pfam" id="PF08281">
    <property type="entry name" value="Sigma70_r4_2"/>
    <property type="match status" value="1"/>
</dbReference>
<dbReference type="InterPro" id="IPR013249">
    <property type="entry name" value="RNA_pol_sigma70_r4_t2"/>
</dbReference>
<evidence type="ECO:0000313" key="8">
    <source>
        <dbReference type="Proteomes" id="UP000593765"/>
    </source>
</evidence>
<comment type="similarity">
    <text evidence="1">Belongs to the sigma-70 factor family. ECF subfamily.</text>
</comment>
<proteinExistence type="inferred from homology"/>
<dbReference type="InterPro" id="IPR039425">
    <property type="entry name" value="RNA_pol_sigma-70-like"/>
</dbReference>
<dbReference type="InterPro" id="IPR007627">
    <property type="entry name" value="RNA_pol_sigma70_r2"/>
</dbReference>
<dbReference type="Gene3D" id="1.10.10.10">
    <property type="entry name" value="Winged helix-like DNA-binding domain superfamily/Winged helix DNA-binding domain"/>
    <property type="match status" value="1"/>
</dbReference>
<keyword evidence="8" id="KW-1185">Reference proteome</keyword>
<feature type="domain" description="RNA polymerase sigma factor 70 region 4 type 2" evidence="6">
    <location>
        <begin position="118"/>
        <end position="169"/>
    </location>
</feature>
<dbReference type="InterPro" id="IPR013324">
    <property type="entry name" value="RNA_pol_sigma_r3/r4-like"/>
</dbReference>
<protein>
    <submittedName>
        <fullName evidence="7">Sigma-70 family RNA polymerase sigma factor</fullName>
    </submittedName>
</protein>
<organism evidence="7 8">
    <name type="scientific">Humisphaera borealis</name>
    <dbReference type="NCBI Taxonomy" id="2807512"/>
    <lineage>
        <taxon>Bacteria</taxon>
        <taxon>Pseudomonadati</taxon>
        <taxon>Planctomycetota</taxon>
        <taxon>Phycisphaerae</taxon>
        <taxon>Tepidisphaerales</taxon>
        <taxon>Tepidisphaeraceae</taxon>
        <taxon>Humisphaera</taxon>
    </lineage>
</organism>
<evidence type="ECO:0000259" key="6">
    <source>
        <dbReference type="Pfam" id="PF08281"/>
    </source>
</evidence>
<dbReference type="PANTHER" id="PTHR43133:SF51">
    <property type="entry name" value="RNA POLYMERASE SIGMA FACTOR"/>
    <property type="match status" value="1"/>
</dbReference>
<dbReference type="InterPro" id="IPR014284">
    <property type="entry name" value="RNA_pol_sigma-70_dom"/>
</dbReference>
<dbReference type="EMBL" id="CP063458">
    <property type="protein sequence ID" value="QOV91602.1"/>
    <property type="molecule type" value="Genomic_DNA"/>
</dbReference>
<keyword evidence="3" id="KW-0731">Sigma factor</keyword>
<keyword evidence="4" id="KW-0804">Transcription</keyword>
<evidence type="ECO:0000259" key="5">
    <source>
        <dbReference type="Pfam" id="PF04542"/>
    </source>
</evidence>
<dbReference type="CDD" id="cd06171">
    <property type="entry name" value="Sigma70_r4"/>
    <property type="match status" value="1"/>
</dbReference>
<dbReference type="AlphaFoldDB" id="A0A7M2X2F1"/>
<dbReference type="NCBIfam" id="TIGR02937">
    <property type="entry name" value="sigma70-ECF"/>
    <property type="match status" value="1"/>
</dbReference>
<dbReference type="GO" id="GO:0016987">
    <property type="term" value="F:sigma factor activity"/>
    <property type="evidence" value="ECO:0007669"/>
    <property type="project" value="UniProtKB-KW"/>
</dbReference>
<dbReference type="InterPro" id="IPR013325">
    <property type="entry name" value="RNA_pol_sigma_r2"/>
</dbReference>
<sequence>MSARGVARESDRRVEWVRSAVALHERPLTQYAVHLLAGDLERARDLVQEAFLRLCDQDQDAIEGHVVEWLYTVCRNLAIDVKRKERRMRLITDEQQDSFAATYESPTDAAEREDSFGRVTEVIQNLPPRQQEIVRLKFQHGMSYKEIGKVMNLTATNVGFILHTAIKSLREHLDVRESQ</sequence>
<evidence type="ECO:0000256" key="1">
    <source>
        <dbReference type="ARBA" id="ARBA00010641"/>
    </source>
</evidence>
<evidence type="ECO:0000256" key="3">
    <source>
        <dbReference type="ARBA" id="ARBA00023082"/>
    </source>
</evidence>
<dbReference type="SUPFAM" id="SSF88946">
    <property type="entry name" value="Sigma2 domain of RNA polymerase sigma factors"/>
    <property type="match status" value="1"/>
</dbReference>
<name>A0A7M2X2F1_9BACT</name>
<dbReference type="RefSeq" id="WP_206294902.1">
    <property type="nucleotide sequence ID" value="NZ_CP063458.1"/>
</dbReference>
<dbReference type="Gene3D" id="1.10.1740.10">
    <property type="match status" value="1"/>
</dbReference>
<keyword evidence="2" id="KW-0805">Transcription regulation</keyword>
<evidence type="ECO:0000256" key="4">
    <source>
        <dbReference type="ARBA" id="ARBA00023163"/>
    </source>
</evidence>
<dbReference type="Proteomes" id="UP000593765">
    <property type="component" value="Chromosome"/>
</dbReference>
<gene>
    <name evidence="7" type="ORF">IPV69_09665</name>
</gene>
<reference evidence="7 8" key="1">
    <citation type="submission" date="2020-10" db="EMBL/GenBank/DDBJ databases">
        <title>Wide distribution of Phycisphaera-like planctomycetes from WD2101 soil group in peatlands and genome analysis of the first cultivated representative.</title>
        <authorList>
            <person name="Dedysh S.N."/>
            <person name="Beletsky A.V."/>
            <person name="Ivanova A."/>
            <person name="Kulichevskaya I.S."/>
            <person name="Suzina N.E."/>
            <person name="Philippov D.A."/>
            <person name="Rakitin A.L."/>
            <person name="Mardanov A.V."/>
            <person name="Ravin N.V."/>
        </authorList>
    </citation>
    <scope>NUCLEOTIDE SEQUENCE [LARGE SCALE GENOMIC DNA]</scope>
    <source>
        <strain evidence="7 8">M1803</strain>
    </source>
</reference>
<dbReference type="KEGG" id="hbs:IPV69_09665"/>
<evidence type="ECO:0000313" key="7">
    <source>
        <dbReference type="EMBL" id="QOV91602.1"/>
    </source>
</evidence>
<dbReference type="GO" id="GO:0003677">
    <property type="term" value="F:DNA binding"/>
    <property type="evidence" value="ECO:0007669"/>
    <property type="project" value="InterPro"/>
</dbReference>
<dbReference type="PANTHER" id="PTHR43133">
    <property type="entry name" value="RNA POLYMERASE ECF-TYPE SIGMA FACTO"/>
    <property type="match status" value="1"/>
</dbReference>
<dbReference type="GO" id="GO:0006352">
    <property type="term" value="P:DNA-templated transcription initiation"/>
    <property type="evidence" value="ECO:0007669"/>
    <property type="project" value="InterPro"/>
</dbReference>
<dbReference type="InterPro" id="IPR036388">
    <property type="entry name" value="WH-like_DNA-bd_sf"/>
</dbReference>
<accession>A0A7M2X2F1</accession>